<gene>
    <name evidence="1" type="ORF">Gorai_016454</name>
</gene>
<organism evidence="1 2">
    <name type="scientific">Gossypium raimondii</name>
    <name type="common">Peruvian cotton</name>
    <name type="synonym">Gossypium klotzschianum subsp. raimondii</name>
    <dbReference type="NCBI Taxonomy" id="29730"/>
    <lineage>
        <taxon>Eukaryota</taxon>
        <taxon>Viridiplantae</taxon>
        <taxon>Streptophyta</taxon>
        <taxon>Embryophyta</taxon>
        <taxon>Tracheophyta</taxon>
        <taxon>Spermatophyta</taxon>
        <taxon>Magnoliopsida</taxon>
        <taxon>eudicotyledons</taxon>
        <taxon>Gunneridae</taxon>
        <taxon>Pentapetalae</taxon>
        <taxon>rosids</taxon>
        <taxon>malvids</taxon>
        <taxon>Malvales</taxon>
        <taxon>Malvaceae</taxon>
        <taxon>Malvoideae</taxon>
        <taxon>Gossypium</taxon>
    </lineage>
</organism>
<sequence>MKFSITTFRNQEPPEQVIHDMGKILVDDEDFDQFMAVNVKPISAQVKGTTRVTLNERQQKKYSFLDADVPNMLKELLEAKLISFPKMK</sequence>
<dbReference type="EMBL" id="JABEZZ010000005">
    <property type="protein sequence ID" value="MBA0585687.1"/>
    <property type="molecule type" value="Genomic_DNA"/>
</dbReference>
<evidence type="ECO:0000313" key="2">
    <source>
        <dbReference type="Proteomes" id="UP000593578"/>
    </source>
</evidence>
<accession>A0A7J8P8U3</accession>
<dbReference type="AlphaFoldDB" id="A0A7J8P8U3"/>
<protein>
    <submittedName>
        <fullName evidence="1">Uncharacterized protein</fullName>
    </submittedName>
</protein>
<comment type="caution">
    <text evidence="1">The sequence shown here is derived from an EMBL/GenBank/DDBJ whole genome shotgun (WGS) entry which is preliminary data.</text>
</comment>
<evidence type="ECO:0000313" key="1">
    <source>
        <dbReference type="EMBL" id="MBA0585687.1"/>
    </source>
</evidence>
<proteinExistence type="predicted"/>
<name>A0A7J8P8U3_GOSRA</name>
<reference evidence="1 2" key="1">
    <citation type="journal article" date="2019" name="Genome Biol. Evol.">
        <title>Insights into the evolution of the New World diploid cottons (Gossypium, subgenus Houzingenia) based on genome sequencing.</title>
        <authorList>
            <person name="Grover C.E."/>
            <person name="Arick M.A. 2nd"/>
            <person name="Thrash A."/>
            <person name="Conover J.L."/>
            <person name="Sanders W.S."/>
            <person name="Peterson D.G."/>
            <person name="Frelichowski J.E."/>
            <person name="Scheffler J.A."/>
            <person name="Scheffler B.E."/>
            <person name="Wendel J.F."/>
        </authorList>
    </citation>
    <scope>NUCLEOTIDE SEQUENCE [LARGE SCALE GENOMIC DNA]</scope>
    <source>
        <strain evidence="1">8</strain>
        <tissue evidence="1">Leaf</tissue>
    </source>
</reference>
<dbReference type="Proteomes" id="UP000593578">
    <property type="component" value="Unassembled WGS sequence"/>
</dbReference>